<dbReference type="InterPro" id="IPR032403">
    <property type="entry name" value="Exo84_C"/>
</dbReference>
<evidence type="ECO:0000313" key="5">
    <source>
        <dbReference type="EMBL" id="EEF42227.1"/>
    </source>
</evidence>
<dbReference type="GO" id="GO:0000145">
    <property type="term" value="C:exocyst"/>
    <property type="evidence" value="ECO:0000318"/>
    <property type="project" value="GO_Central"/>
</dbReference>
<dbReference type="GO" id="GO:0008104">
    <property type="term" value="P:intracellular protein localization"/>
    <property type="evidence" value="ECO:0000318"/>
    <property type="project" value="GO_Central"/>
</dbReference>
<feature type="domain" description="Exocyst component Exo84 C-terminal" evidence="4">
    <location>
        <begin position="168"/>
        <end position="374"/>
    </location>
</feature>
<gene>
    <name evidence="5" type="ORF">RCOM_0699170</name>
</gene>
<dbReference type="eggNOG" id="KOG2215">
    <property type="taxonomic scope" value="Eukaryota"/>
</dbReference>
<evidence type="ECO:0000256" key="3">
    <source>
        <dbReference type="ARBA" id="ARBA00022483"/>
    </source>
</evidence>
<sequence length="774" mass="86584">MLELKAHEHNIINQETNRAEEIRKRKKKNEYRRLGRTRRNLTLSDRLKVFKGSSFDPEAYVISKCQTMNEKEIRHLCSHLIELKKASAEEMRRSVYANYTAFIRTSREILALEGHLLSMRNLLSTQAALVHGLEERVRIDSLWANSEDSLAEDLSNFENRELPKTEDWLPEFLETLDVLLAERRVDEAMAALDKGEILARDAARKRTLSPAALFKLQTAITEQRQRLADQIADTIIQPSTRGVELHSSVLALKKLGDGSRAHTLLLNSHHQKLQSSMKSLRSSNATVYTAAISQLVFSTIAQAASDSLSVFGEEPAYSSELVTWAVKQTQVFALLLKRHVLASSAVAWGLRVAAECIQICLGHCSLLEARGLALSPVLLRLFRSSVEQALSANLKRIEQISAALAAADDWLLAYTPVGGRLLSSTSSFANAAGSQPKLSNSANRFNSMVQEILEDVAPLEILQLDGPALEGVLQVFSAYVNLLIRALPGSMENEDNMEASGSKIVRMAETESQQIALLANASLLADELLPRSAMRLLPLPTRLDEQPRRASGRQSRLPDQREWKKKLQRSVDRLRDSFCRQHALELIFTEDGEIRLNAVIYTSMNDQAEEPEWFPSSIVQELFIKLSRVANIATEMFVGRERFATILLMRLTETVILWLSDDQTFWEEVEGQKPLGPLGLQQFYLDMQFVLLFASQGRYLSRNLHQVIKNIIARAIDVVSATGVDPYSALPEDDWFAEVAQIAIKMLSGKANFGNIDRDVSSPTASSVLSHGSN</sequence>
<dbReference type="InterPro" id="IPR042561">
    <property type="entry name" value="Exo84_C_1"/>
</dbReference>
<evidence type="ECO:0000259" key="4">
    <source>
        <dbReference type="Pfam" id="PF16528"/>
    </source>
</evidence>
<proteinExistence type="inferred from homology"/>
<keyword evidence="2" id="KW-0813">Transport</keyword>
<dbReference type="InParanoid" id="B9S2F3"/>
<dbReference type="GO" id="GO:0006893">
    <property type="term" value="P:Golgi to plasma membrane transport"/>
    <property type="evidence" value="ECO:0000318"/>
    <property type="project" value="GO_Central"/>
</dbReference>
<keyword evidence="3" id="KW-0268">Exocytosis</keyword>
<dbReference type="PANTHER" id="PTHR21426:SF15">
    <property type="entry name" value="EXOCYST COMPLEX COMPONENT EXO84A"/>
    <property type="match status" value="1"/>
</dbReference>
<dbReference type="FunFam" id="1.20.58.1210:FF:000002">
    <property type="entry name" value="Exocyst complex component EXO84B"/>
    <property type="match status" value="1"/>
</dbReference>
<dbReference type="Gene3D" id="1.20.58.1210">
    <property type="entry name" value="Exo84p, N-terminal helical domain"/>
    <property type="match status" value="1"/>
</dbReference>
<dbReference type="Pfam" id="PF16528">
    <property type="entry name" value="Exo84_C"/>
    <property type="match status" value="1"/>
</dbReference>
<evidence type="ECO:0000313" key="6">
    <source>
        <dbReference type="Proteomes" id="UP000008311"/>
    </source>
</evidence>
<comment type="similarity">
    <text evidence="1">Belongs to the EXO84 family.</text>
</comment>
<dbReference type="PANTHER" id="PTHR21426">
    <property type="entry name" value="EXOCYST COMPLEX COMPONENT 8"/>
    <property type="match status" value="1"/>
</dbReference>
<dbReference type="SUPFAM" id="SSF74788">
    <property type="entry name" value="Cullin repeat-like"/>
    <property type="match status" value="1"/>
</dbReference>
<dbReference type="InterPro" id="IPR042560">
    <property type="entry name" value="Exo84_C_2"/>
</dbReference>
<dbReference type="GO" id="GO:0006887">
    <property type="term" value="P:exocytosis"/>
    <property type="evidence" value="ECO:0007669"/>
    <property type="project" value="UniProtKB-KW"/>
</dbReference>
<name>B9S2F3_RICCO</name>
<dbReference type="Pfam" id="PF08700">
    <property type="entry name" value="VPS51_Exo84_N"/>
    <property type="match status" value="1"/>
</dbReference>
<accession>B9S2F3</accession>
<dbReference type="EMBL" id="EQ973849">
    <property type="protein sequence ID" value="EEF42227.1"/>
    <property type="molecule type" value="Genomic_DNA"/>
</dbReference>
<dbReference type="InterPro" id="IPR033961">
    <property type="entry name" value="Exo84"/>
</dbReference>
<dbReference type="InterPro" id="IPR016159">
    <property type="entry name" value="Cullin_repeat-like_dom_sf"/>
</dbReference>
<dbReference type="FunFam" id="1.20.58.1220:FF:000001">
    <property type="entry name" value="Exocyst complex component EXO84B"/>
    <property type="match status" value="1"/>
</dbReference>
<evidence type="ECO:0000256" key="2">
    <source>
        <dbReference type="ARBA" id="ARBA00022448"/>
    </source>
</evidence>
<keyword evidence="6" id="KW-1185">Reference proteome</keyword>
<dbReference type="Gene3D" id="1.20.58.1220">
    <property type="entry name" value="Exo84p, C-terminal helical domain"/>
    <property type="match status" value="1"/>
</dbReference>
<protein>
    <recommendedName>
        <fullName evidence="4">Exocyst component Exo84 C-terminal domain-containing protein</fullName>
    </recommendedName>
</protein>
<evidence type="ECO:0000256" key="1">
    <source>
        <dbReference type="ARBA" id="ARBA00007210"/>
    </source>
</evidence>
<organism evidence="5 6">
    <name type="scientific">Ricinus communis</name>
    <name type="common">Castor bean</name>
    <dbReference type="NCBI Taxonomy" id="3988"/>
    <lineage>
        <taxon>Eukaryota</taxon>
        <taxon>Viridiplantae</taxon>
        <taxon>Streptophyta</taxon>
        <taxon>Embryophyta</taxon>
        <taxon>Tracheophyta</taxon>
        <taxon>Spermatophyta</taxon>
        <taxon>Magnoliopsida</taxon>
        <taxon>eudicotyledons</taxon>
        <taxon>Gunneridae</taxon>
        <taxon>Pentapetalae</taxon>
        <taxon>rosids</taxon>
        <taxon>fabids</taxon>
        <taxon>Malpighiales</taxon>
        <taxon>Euphorbiaceae</taxon>
        <taxon>Acalyphoideae</taxon>
        <taxon>Acalypheae</taxon>
        <taxon>Ricinus</taxon>
    </lineage>
</organism>
<dbReference type="Proteomes" id="UP000008311">
    <property type="component" value="Unassembled WGS sequence"/>
</dbReference>
<reference evidence="6" key="1">
    <citation type="journal article" date="2010" name="Nat. Biotechnol.">
        <title>Draft genome sequence of the oilseed species Ricinus communis.</title>
        <authorList>
            <person name="Chan A.P."/>
            <person name="Crabtree J."/>
            <person name="Zhao Q."/>
            <person name="Lorenzi H."/>
            <person name="Orvis J."/>
            <person name="Puiu D."/>
            <person name="Melake-Berhan A."/>
            <person name="Jones K.M."/>
            <person name="Redman J."/>
            <person name="Chen G."/>
            <person name="Cahoon E.B."/>
            <person name="Gedil M."/>
            <person name="Stanke M."/>
            <person name="Haas B.J."/>
            <person name="Wortman J.R."/>
            <person name="Fraser-Liggett C.M."/>
            <person name="Ravel J."/>
            <person name="Rabinowicz P.D."/>
        </authorList>
    </citation>
    <scope>NUCLEOTIDE SEQUENCE [LARGE SCALE GENOMIC DNA]</scope>
    <source>
        <strain evidence="6">cv. Hale</strain>
    </source>
</reference>
<dbReference type="AlphaFoldDB" id="B9S2F3"/>
<dbReference type="STRING" id="3988.B9S2F3"/>